<dbReference type="Proteomes" id="UP000019050">
    <property type="component" value="Unassembled WGS sequence"/>
</dbReference>
<gene>
    <name evidence="1" type="ORF">GCWU000182_000893</name>
</gene>
<sequence length="78" mass="8625">MAVSDRKSQKLAGNVRLLAAKACQTGIWPRPLMKTQIYNHLYKKGPQAPFSLALGQAIRLAKGLIWCTIVKESQCKEG</sequence>
<evidence type="ECO:0000313" key="1">
    <source>
        <dbReference type="EMBL" id="ESK65827.1"/>
    </source>
</evidence>
<dbReference type="AlphaFoldDB" id="W1Q3R3"/>
<evidence type="ECO:0000313" key="2">
    <source>
        <dbReference type="Proteomes" id="UP000019050"/>
    </source>
</evidence>
<name>W1Q3R3_ABIDE</name>
<proteinExistence type="predicted"/>
<accession>W1Q3R3</accession>
<organism evidence="1 2">
    <name type="scientific">Abiotrophia defectiva ATCC 49176</name>
    <dbReference type="NCBI Taxonomy" id="592010"/>
    <lineage>
        <taxon>Bacteria</taxon>
        <taxon>Bacillati</taxon>
        <taxon>Bacillota</taxon>
        <taxon>Bacilli</taxon>
        <taxon>Lactobacillales</taxon>
        <taxon>Aerococcaceae</taxon>
        <taxon>Abiotrophia</taxon>
    </lineage>
</organism>
<comment type="caution">
    <text evidence="1">The sequence shown here is derived from an EMBL/GenBank/DDBJ whole genome shotgun (WGS) entry which is preliminary data.</text>
</comment>
<dbReference type="EMBL" id="ACIN03000005">
    <property type="protein sequence ID" value="ESK65827.1"/>
    <property type="molecule type" value="Genomic_DNA"/>
</dbReference>
<dbReference type="STRING" id="592010.GCWU000182_000893"/>
<reference evidence="1" key="1">
    <citation type="submission" date="2013-06" db="EMBL/GenBank/DDBJ databases">
        <authorList>
            <person name="Weinstock G."/>
            <person name="Sodergren E."/>
            <person name="Clifton S."/>
            <person name="Fulton L."/>
            <person name="Fulton B."/>
            <person name="Courtney L."/>
            <person name="Fronick C."/>
            <person name="Harrison M."/>
            <person name="Strong C."/>
            <person name="Farmer C."/>
            <person name="Delahaunty K."/>
            <person name="Markovic C."/>
            <person name="Hall O."/>
            <person name="Minx P."/>
            <person name="Tomlinson C."/>
            <person name="Mitreva M."/>
            <person name="Nelson J."/>
            <person name="Hou S."/>
            <person name="Wollam A."/>
            <person name="Pepin K.H."/>
            <person name="Johnson M."/>
            <person name="Bhonagiri V."/>
            <person name="Nash W.E."/>
            <person name="Warren W."/>
            <person name="Chinwalla A."/>
            <person name="Mardis E.R."/>
            <person name="Wilson R.K."/>
        </authorList>
    </citation>
    <scope>NUCLEOTIDE SEQUENCE [LARGE SCALE GENOMIC DNA]</scope>
    <source>
        <strain evidence="1">ATCC 49176</strain>
    </source>
</reference>
<dbReference type="HOGENOM" id="CLU_2613835_0_0_9"/>
<keyword evidence="2" id="KW-1185">Reference proteome</keyword>
<protein>
    <submittedName>
        <fullName evidence="1">Uncharacterized protein</fullName>
    </submittedName>
</protein>